<feature type="non-terminal residue" evidence="2">
    <location>
        <position position="1"/>
    </location>
</feature>
<feature type="region of interest" description="Disordered" evidence="1">
    <location>
        <begin position="66"/>
        <end position="96"/>
    </location>
</feature>
<dbReference type="EMBL" id="CAJOBD010009718">
    <property type="protein sequence ID" value="CAF4140533.1"/>
    <property type="molecule type" value="Genomic_DNA"/>
</dbReference>
<accession>A0A819XHH0</accession>
<evidence type="ECO:0000256" key="1">
    <source>
        <dbReference type="SAM" id="MobiDB-lite"/>
    </source>
</evidence>
<evidence type="ECO:0000313" key="2">
    <source>
        <dbReference type="EMBL" id="CAF4140533.1"/>
    </source>
</evidence>
<organism evidence="2 3">
    <name type="scientific">Rotaria sordida</name>
    <dbReference type="NCBI Taxonomy" id="392033"/>
    <lineage>
        <taxon>Eukaryota</taxon>
        <taxon>Metazoa</taxon>
        <taxon>Spiralia</taxon>
        <taxon>Gnathifera</taxon>
        <taxon>Rotifera</taxon>
        <taxon>Eurotatoria</taxon>
        <taxon>Bdelloidea</taxon>
        <taxon>Philodinida</taxon>
        <taxon>Philodinidae</taxon>
        <taxon>Rotaria</taxon>
    </lineage>
</organism>
<sequence length="140" mass="16749">FVIMAQQEEAMKIRKMMQAVQEIIDEENVQLEQHIQEKKNLLQENENLKKEKLILAENVKHIHEEKKNLEGEAKQLKEEKKNLEDEAKQSKEENKNKSLAMEQKILILENEIKKSKRNYILKFLPLMIDVPLCLYGFYRK</sequence>
<dbReference type="Proteomes" id="UP000663836">
    <property type="component" value="Unassembled WGS sequence"/>
</dbReference>
<dbReference type="AlphaFoldDB" id="A0A819XHH0"/>
<proteinExistence type="predicted"/>
<reference evidence="2" key="1">
    <citation type="submission" date="2021-02" db="EMBL/GenBank/DDBJ databases">
        <authorList>
            <person name="Nowell W R."/>
        </authorList>
    </citation>
    <scope>NUCLEOTIDE SEQUENCE</scope>
</reference>
<name>A0A819XHH0_9BILA</name>
<comment type="caution">
    <text evidence="2">The sequence shown here is derived from an EMBL/GenBank/DDBJ whole genome shotgun (WGS) entry which is preliminary data.</text>
</comment>
<protein>
    <submittedName>
        <fullName evidence="2">Uncharacterized protein</fullName>
    </submittedName>
</protein>
<gene>
    <name evidence="2" type="ORF">JBS370_LOCUS33473</name>
</gene>
<evidence type="ECO:0000313" key="3">
    <source>
        <dbReference type="Proteomes" id="UP000663836"/>
    </source>
</evidence>